<evidence type="ECO:0000313" key="1">
    <source>
        <dbReference type="EMBL" id="NYH17829.1"/>
    </source>
</evidence>
<dbReference type="RefSeq" id="WP_218911288.1">
    <property type="nucleotide sequence ID" value="NZ_JACCAU010000001.1"/>
</dbReference>
<organism evidence="1 2">
    <name type="scientific">Paraburkholderia bryophila</name>
    <dbReference type="NCBI Taxonomy" id="420952"/>
    <lineage>
        <taxon>Bacteria</taxon>
        <taxon>Pseudomonadati</taxon>
        <taxon>Pseudomonadota</taxon>
        <taxon>Betaproteobacteria</taxon>
        <taxon>Burkholderiales</taxon>
        <taxon>Burkholderiaceae</taxon>
        <taxon>Paraburkholderia</taxon>
    </lineage>
</organism>
<evidence type="ECO:0000313" key="2">
    <source>
        <dbReference type="Proteomes" id="UP000572540"/>
    </source>
</evidence>
<dbReference type="EMBL" id="JACCAU010000001">
    <property type="protein sequence ID" value="NYH17829.1"/>
    <property type="molecule type" value="Genomic_DNA"/>
</dbReference>
<sequence>MITAEFQSLLRKRKLVSRVIVDPSTYHVKIEDGKGQELPMDRLSAGERQMLAVSVLSALIKERKGRFPVVIDTPLARLDRQHRTSLIKRFFATVSHQVIVLSTDEEVEGATHDALRPYTSKEYLLEFDDNLGCTNVRDSSTSSGKLEVA</sequence>
<dbReference type="Proteomes" id="UP000572540">
    <property type="component" value="Unassembled WGS sequence"/>
</dbReference>
<proteinExistence type="predicted"/>
<name>A0A7Y9WBL2_9BURK</name>
<reference evidence="1 2" key="1">
    <citation type="submission" date="2020-07" db="EMBL/GenBank/DDBJ databases">
        <title>Exploring microbial biodiversity for novel pathways involved in the catabolism of aromatic compounds derived from lignin.</title>
        <authorList>
            <person name="Elkins J."/>
        </authorList>
    </citation>
    <scope>NUCLEOTIDE SEQUENCE [LARGE SCALE GENOMIC DNA]</scope>
    <source>
        <strain evidence="1 2">H2C3B</strain>
    </source>
</reference>
<comment type="caution">
    <text evidence="1">The sequence shown here is derived from an EMBL/GenBank/DDBJ whole genome shotgun (WGS) entry which is preliminary data.</text>
</comment>
<dbReference type="AlphaFoldDB" id="A0A7Y9WBL2"/>
<dbReference type="InterPro" id="IPR027417">
    <property type="entry name" value="P-loop_NTPase"/>
</dbReference>
<accession>A0A7Y9WBL2</accession>
<protein>
    <submittedName>
        <fullName evidence="1">DNA sulfur modification protein DndD</fullName>
    </submittedName>
</protein>
<gene>
    <name evidence="1" type="ORF">GGD41_005057</name>
</gene>
<dbReference type="SUPFAM" id="SSF52540">
    <property type="entry name" value="P-loop containing nucleoside triphosphate hydrolases"/>
    <property type="match status" value="1"/>
</dbReference>
<dbReference type="Gene3D" id="3.40.50.300">
    <property type="entry name" value="P-loop containing nucleotide triphosphate hydrolases"/>
    <property type="match status" value="1"/>
</dbReference>